<proteinExistence type="inferred from homology"/>
<feature type="binding site" evidence="7">
    <location>
        <position position="99"/>
    </location>
    <ligand>
        <name>carbamoyl phosphate</name>
        <dbReference type="ChEBI" id="CHEBI:58228"/>
    </ligand>
</feature>
<keyword evidence="3 7" id="KW-0808">Transferase</keyword>
<comment type="pathway">
    <text evidence="1 7">Pyrimidine metabolism; UMP biosynthesis via de novo pathway; (S)-dihydroorotate from bicarbonate: step 2/3.</text>
</comment>
<dbReference type="GO" id="GO:0016597">
    <property type="term" value="F:amino acid binding"/>
    <property type="evidence" value="ECO:0007669"/>
    <property type="project" value="InterPro"/>
</dbReference>
<feature type="binding site" evidence="7">
    <location>
        <position position="160"/>
    </location>
    <ligand>
        <name>L-aspartate</name>
        <dbReference type="ChEBI" id="CHEBI:29991"/>
    </ligand>
</feature>
<dbReference type="Proteomes" id="UP000270219">
    <property type="component" value="Unassembled WGS sequence"/>
</dbReference>
<dbReference type="InterPro" id="IPR036901">
    <property type="entry name" value="Asp/Orn_carbamoylTrfase_sf"/>
</dbReference>
<dbReference type="InterPro" id="IPR006132">
    <property type="entry name" value="Asp/Orn_carbamoyltranf_P-bd"/>
</dbReference>
<dbReference type="GO" id="GO:0006520">
    <property type="term" value="P:amino acid metabolic process"/>
    <property type="evidence" value="ECO:0007669"/>
    <property type="project" value="InterPro"/>
</dbReference>
<comment type="similarity">
    <text evidence="2 7">Belongs to the aspartate/ornithine carbamoyltransferase superfamily. ATCase family.</text>
</comment>
<dbReference type="Gene3D" id="3.40.50.1370">
    <property type="entry name" value="Aspartate/ornithine carbamoyltransferase"/>
    <property type="match status" value="2"/>
</dbReference>
<evidence type="ECO:0000259" key="8">
    <source>
        <dbReference type="Pfam" id="PF00185"/>
    </source>
</evidence>
<dbReference type="FunFam" id="3.40.50.1370:FF:000011">
    <property type="entry name" value="Aspartate carbamoyltransferase"/>
    <property type="match status" value="1"/>
</dbReference>
<dbReference type="InterPro" id="IPR002082">
    <property type="entry name" value="Asp_carbamoyltransf"/>
</dbReference>
<feature type="binding site" evidence="7">
    <location>
        <position position="210"/>
    </location>
    <ligand>
        <name>L-aspartate</name>
        <dbReference type="ChEBI" id="CHEBI:29991"/>
    </ligand>
</feature>
<evidence type="ECO:0000256" key="3">
    <source>
        <dbReference type="ARBA" id="ARBA00022679"/>
    </source>
</evidence>
<comment type="function">
    <text evidence="5 7">Catalyzes the condensation of carbamoyl phosphate and aspartate to form carbamoyl aspartate and inorganic phosphate, the committed step in the de novo pyrimidine nucleotide biosynthesis pathway.</text>
</comment>
<dbReference type="GO" id="GO:0006207">
    <property type="term" value="P:'de novo' pyrimidine nucleobase biosynthetic process"/>
    <property type="evidence" value="ECO:0007669"/>
    <property type="project" value="InterPro"/>
</dbReference>
<dbReference type="RefSeq" id="WP_121522842.1">
    <property type="nucleotide sequence ID" value="NZ_RCHR01000003.1"/>
</dbReference>
<dbReference type="UniPathway" id="UPA00070">
    <property type="reaction ID" value="UER00116"/>
</dbReference>
<feature type="binding site" evidence="7">
    <location>
        <position position="250"/>
    </location>
    <ligand>
        <name>carbamoyl phosphate</name>
        <dbReference type="ChEBI" id="CHEBI:58228"/>
    </ligand>
</feature>
<dbReference type="OrthoDB" id="9774690at2"/>
<evidence type="ECO:0000256" key="2">
    <source>
        <dbReference type="ARBA" id="ARBA00008896"/>
    </source>
</evidence>
<evidence type="ECO:0000256" key="5">
    <source>
        <dbReference type="ARBA" id="ARBA00043884"/>
    </source>
</evidence>
<evidence type="ECO:0000313" key="11">
    <source>
        <dbReference type="Proteomes" id="UP000270219"/>
    </source>
</evidence>
<evidence type="ECO:0000256" key="1">
    <source>
        <dbReference type="ARBA" id="ARBA00004852"/>
    </source>
</evidence>
<dbReference type="PRINTS" id="PR00101">
    <property type="entry name" value="ATCASE"/>
</dbReference>
<evidence type="ECO:0000256" key="4">
    <source>
        <dbReference type="ARBA" id="ARBA00022975"/>
    </source>
</evidence>
<sequence length="308" mass="35638">MKRDFISVEQLSVEEIYKVMNLAEYYRLEDIHLNNGYFVANLFFEPSTRTKMSFVVAERRLGLEVLDFHAEASSVLKGESLYDTAKTFEAIGANMLVIRHEADDWYEELQNKLSIPIINAGAGKQEHPTQCMLDLLTIYQEFHTFEGLKICIVGDIRHSRVARSNANALKRLGADVSLCAAPGFEDASLDFPYMTIDEAADKCNVLMLLRIQHERHEYQSETTNYLEQYGLTKCRERRMKPNAIIMHPAPINRNVEIDTDLVECERSRIFKQMNNGVYIRMATMMYLFKEWGMTNESLTNKWQTFATI</sequence>
<keyword evidence="11" id="KW-1185">Reference proteome</keyword>
<feature type="binding site" evidence="7">
    <location>
        <position position="249"/>
    </location>
    <ligand>
        <name>carbamoyl phosphate</name>
        <dbReference type="ChEBI" id="CHEBI:58228"/>
    </ligand>
</feature>
<dbReference type="GO" id="GO:0004070">
    <property type="term" value="F:aspartate carbamoyltransferase activity"/>
    <property type="evidence" value="ECO:0007669"/>
    <property type="project" value="UniProtKB-UniRule"/>
</dbReference>
<evidence type="ECO:0000256" key="6">
    <source>
        <dbReference type="ARBA" id="ARBA00048859"/>
    </source>
</evidence>
<feature type="domain" description="Aspartate/ornithine carbamoyltransferase Asp/Orn-binding" evidence="8">
    <location>
        <begin position="146"/>
        <end position="286"/>
    </location>
</feature>
<organism evidence="10 11">
    <name type="scientific">Oceanobacillus piezotolerans</name>
    <dbReference type="NCBI Taxonomy" id="2448030"/>
    <lineage>
        <taxon>Bacteria</taxon>
        <taxon>Bacillati</taxon>
        <taxon>Bacillota</taxon>
        <taxon>Bacilli</taxon>
        <taxon>Bacillales</taxon>
        <taxon>Bacillaceae</taxon>
        <taxon>Oceanobacillus</taxon>
    </lineage>
</organism>
<feature type="domain" description="Aspartate/ornithine carbamoyltransferase carbamoyl-P binding" evidence="9">
    <location>
        <begin position="3"/>
        <end position="140"/>
    </location>
</feature>
<dbReference type="SUPFAM" id="SSF53671">
    <property type="entry name" value="Aspartate/ornithine carbamoyltransferase"/>
    <property type="match status" value="1"/>
</dbReference>
<gene>
    <name evidence="7" type="primary">pyrB</name>
    <name evidence="10" type="ORF">D8M04_10380</name>
</gene>
<dbReference type="NCBIfam" id="NF002032">
    <property type="entry name" value="PRK00856.1"/>
    <property type="match status" value="1"/>
</dbReference>
<feature type="binding site" evidence="7">
    <location>
        <position position="127"/>
    </location>
    <ligand>
        <name>carbamoyl phosphate</name>
        <dbReference type="ChEBI" id="CHEBI:58228"/>
    </ligand>
</feature>
<evidence type="ECO:0000313" key="10">
    <source>
        <dbReference type="EMBL" id="RLL45255.1"/>
    </source>
</evidence>
<dbReference type="Pfam" id="PF00185">
    <property type="entry name" value="OTCace"/>
    <property type="match status" value="1"/>
</dbReference>
<dbReference type="GO" id="GO:0005829">
    <property type="term" value="C:cytosol"/>
    <property type="evidence" value="ECO:0007669"/>
    <property type="project" value="TreeGrafter"/>
</dbReference>
<dbReference type="EC" id="2.1.3.2" evidence="7"/>
<dbReference type="InterPro" id="IPR006131">
    <property type="entry name" value="Asp_carbamoyltransf_Asp/Orn-bd"/>
</dbReference>
<protein>
    <recommendedName>
        <fullName evidence="7">Aspartate carbamoyltransferase</fullName>
        <ecNumber evidence="7">2.1.3.2</ecNumber>
    </recommendedName>
    <alternativeName>
        <fullName evidence="7">Aspartate transcarbamylase</fullName>
        <shortName evidence="7">ATCase</shortName>
    </alternativeName>
</protein>
<feature type="binding site" evidence="7">
    <location>
        <position position="130"/>
    </location>
    <ligand>
        <name>carbamoyl phosphate</name>
        <dbReference type="ChEBI" id="CHEBI:58228"/>
    </ligand>
</feature>
<comment type="catalytic activity">
    <reaction evidence="6 7">
        <text>carbamoyl phosphate + L-aspartate = N-carbamoyl-L-aspartate + phosphate + H(+)</text>
        <dbReference type="Rhea" id="RHEA:20013"/>
        <dbReference type="ChEBI" id="CHEBI:15378"/>
        <dbReference type="ChEBI" id="CHEBI:29991"/>
        <dbReference type="ChEBI" id="CHEBI:32814"/>
        <dbReference type="ChEBI" id="CHEBI:43474"/>
        <dbReference type="ChEBI" id="CHEBI:58228"/>
        <dbReference type="EC" id="2.1.3.2"/>
    </reaction>
</comment>
<dbReference type="HAMAP" id="MF_00001">
    <property type="entry name" value="Asp_carb_tr"/>
    <property type="match status" value="1"/>
</dbReference>
<reference evidence="10 11" key="1">
    <citation type="submission" date="2018-10" db="EMBL/GenBank/DDBJ databases">
        <title>Oceanobacillus sp. YLB-02 draft genome.</title>
        <authorList>
            <person name="Yu L."/>
        </authorList>
    </citation>
    <scope>NUCLEOTIDE SEQUENCE [LARGE SCALE GENOMIC DNA]</scope>
    <source>
        <strain evidence="10 11">YLB-02</strain>
    </source>
</reference>
<dbReference type="PRINTS" id="PR00100">
    <property type="entry name" value="AOTCASE"/>
</dbReference>
<name>A0A498DIC9_9BACI</name>
<dbReference type="PROSITE" id="PS00097">
    <property type="entry name" value="CARBAMOYLTRANSFERASE"/>
    <property type="match status" value="1"/>
</dbReference>
<dbReference type="EMBL" id="RCHR01000003">
    <property type="protein sequence ID" value="RLL45255.1"/>
    <property type="molecule type" value="Genomic_DNA"/>
</dbReference>
<feature type="binding site" evidence="7">
    <location>
        <position position="77"/>
    </location>
    <ligand>
        <name>L-aspartate</name>
        <dbReference type="ChEBI" id="CHEBI:29991"/>
    </ligand>
</feature>
<accession>A0A498DIC9</accession>
<feature type="binding site" evidence="7">
    <location>
        <position position="49"/>
    </location>
    <ligand>
        <name>carbamoyl phosphate</name>
        <dbReference type="ChEBI" id="CHEBI:58228"/>
    </ligand>
</feature>
<dbReference type="AlphaFoldDB" id="A0A498DIC9"/>
<dbReference type="InterPro" id="IPR006130">
    <property type="entry name" value="Asp/Orn_carbamoylTrfase"/>
</dbReference>
<keyword evidence="4 7" id="KW-0665">Pyrimidine biosynthesis</keyword>
<dbReference type="GO" id="GO:0044205">
    <property type="term" value="P:'de novo' UMP biosynthetic process"/>
    <property type="evidence" value="ECO:0007669"/>
    <property type="project" value="UniProtKB-UniRule"/>
</dbReference>
<evidence type="ECO:0000256" key="7">
    <source>
        <dbReference type="HAMAP-Rule" id="MF_00001"/>
    </source>
</evidence>
<dbReference type="Pfam" id="PF02729">
    <property type="entry name" value="OTCace_N"/>
    <property type="match status" value="1"/>
</dbReference>
<comment type="subunit">
    <text evidence="7">Heterododecamer (2C3:3R2) of six catalytic PyrB chains organized as two trimers (C3), and six regulatory PyrI chains organized as three dimers (R2).</text>
</comment>
<comment type="caution">
    <text evidence="10">The sequence shown here is derived from an EMBL/GenBank/DDBJ whole genome shotgun (WGS) entry which is preliminary data.</text>
</comment>
<dbReference type="PANTHER" id="PTHR45753">
    <property type="entry name" value="ORNITHINE CARBAMOYLTRANSFERASE, MITOCHONDRIAL"/>
    <property type="match status" value="1"/>
</dbReference>
<evidence type="ECO:0000259" key="9">
    <source>
        <dbReference type="Pfam" id="PF02729"/>
    </source>
</evidence>
<feature type="binding site" evidence="7">
    <location>
        <position position="50"/>
    </location>
    <ligand>
        <name>carbamoyl phosphate</name>
        <dbReference type="ChEBI" id="CHEBI:58228"/>
    </ligand>
</feature>
<dbReference type="PANTHER" id="PTHR45753:SF6">
    <property type="entry name" value="ASPARTATE CARBAMOYLTRANSFERASE"/>
    <property type="match status" value="1"/>
</dbReference>
<dbReference type="NCBIfam" id="TIGR00670">
    <property type="entry name" value="asp_carb_tr"/>
    <property type="match status" value="1"/>
</dbReference>